<dbReference type="SUPFAM" id="SSF52540">
    <property type="entry name" value="P-loop containing nucleoside triphosphate hydrolases"/>
    <property type="match status" value="1"/>
</dbReference>
<evidence type="ECO:0000313" key="3">
    <source>
        <dbReference type="EMBL" id="CAI9269749.1"/>
    </source>
</evidence>
<gene>
    <name evidence="3" type="ORF">LSALG_LOCUS10103</name>
</gene>
<dbReference type="AlphaFoldDB" id="A0AA35V3G8"/>
<dbReference type="Proteomes" id="UP001177003">
    <property type="component" value="Chromosome 1"/>
</dbReference>
<protein>
    <recommendedName>
        <fullName evidence="2">NB-ARC domain-containing protein</fullName>
    </recommendedName>
</protein>
<dbReference type="InterPro" id="IPR002182">
    <property type="entry name" value="NB-ARC"/>
</dbReference>
<evidence type="ECO:0000259" key="2">
    <source>
        <dbReference type="Pfam" id="PF00931"/>
    </source>
</evidence>
<dbReference type="GO" id="GO:0043531">
    <property type="term" value="F:ADP binding"/>
    <property type="evidence" value="ECO:0007669"/>
    <property type="project" value="InterPro"/>
</dbReference>
<accession>A0AA35V3G8</accession>
<sequence>MKIGGSGEGWWLEEAMNKMNEEDQYEGGLEKVGMELGKRKVKGMLLDRDYLVVTRINGIGGSGKTTLAREIYRDDEVQSYFNNEILFLNVQQLRQYIWGFLSRSKFNGSSDIAPQWPRNQYSHRNTMTPTLVVLDDVWLDQILHQLIFNIHGCKTLVVSHIKFPSIIL</sequence>
<reference evidence="3" key="1">
    <citation type="submission" date="2023-04" db="EMBL/GenBank/DDBJ databases">
        <authorList>
            <person name="Vijverberg K."/>
            <person name="Xiong W."/>
            <person name="Schranz E."/>
        </authorList>
    </citation>
    <scope>NUCLEOTIDE SEQUENCE</scope>
</reference>
<dbReference type="PANTHER" id="PTHR36766:SF30">
    <property type="entry name" value="TIR-NBS TYPE DISEASE RESISTANCE PROTEIN-RELATED"/>
    <property type="match status" value="1"/>
</dbReference>
<dbReference type="EMBL" id="OX465077">
    <property type="protein sequence ID" value="CAI9269749.1"/>
    <property type="molecule type" value="Genomic_DNA"/>
</dbReference>
<dbReference type="PANTHER" id="PTHR36766">
    <property type="entry name" value="PLANT BROAD-SPECTRUM MILDEW RESISTANCE PROTEIN RPW8"/>
    <property type="match status" value="1"/>
</dbReference>
<dbReference type="Pfam" id="PF00931">
    <property type="entry name" value="NB-ARC"/>
    <property type="match status" value="1"/>
</dbReference>
<keyword evidence="1" id="KW-0611">Plant defense</keyword>
<evidence type="ECO:0000313" key="4">
    <source>
        <dbReference type="Proteomes" id="UP001177003"/>
    </source>
</evidence>
<dbReference type="Gene3D" id="3.40.50.300">
    <property type="entry name" value="P-loop containing nucleotide triphosphate hydrolases"/>
    <property type="match status" value="1"/>
</dbReference>
<proteinExistence type="predicted"/>
<name>A0AA35V3G8_LACSI</name>
<keyword evidence="4" id="KW-1185">Reference proteome</keyword>
<feature type="domain" description="NB-ARC" evidence="2">
    <location>
        <begin position="38"/>
        <end position="146"/>
    </location>
</feature>
<evidence type="ECO:0000256" key="1">
    <source>
        <dbReference type="ARBA" id="ARBA00022821"/>
    </source>
</evidence>
<dbReference type="GO" id="GO:0006952">
    <property type="term" value="P:defense response"/>
    <property type="evidence" value="ECO:0007669"/>
    <property type="project" value="UniProtKB-KW"/>
</dbReference>
<organism evidence="3 4">
    <name type="scientific">Lactuca saligna</name>
    <name type="common">Willowleaf lettuce</name>
    <dbReference type="NCBI Taxonomy" id="75948"/>
    <lineage>
        <taxon>Eukaryota</taxon>
        <taxon>Viridiplantae</taxon>
        <taxon>Streptophyta</taxon>
        <taxon>Embryophyta</taxon>
        <taxon>Tracheophyta</taxon>
        <taxon>Spermatophyta</taxon>
        <taxon>Magnoliopsida</taxon>
        <taxon>eudicotyledons</taxon>
        <taxon>Gunneridae</taxon>
        <taxon>Pentapetalae</taxon>
        <taxon>asterids</taxon>
        <taxon>campanulids</taxon>
        <taxon>Asterales</taxon>
        <taxon>Asteraceae</taxon>
        <taxon>Cichorioideae</taxon>
        <taxon>Cichorieae</taxon>
        <taxon>Lactucinae</taxon>
        <taxon>Lactuca</taxon>
    </lineage>
</organism>
<dbReference type="InterPro" id="IPR027417">
    <property type="entry name" value="P-loop_NTPase"/>
</dbReference>